<dbReference type="Proteomes" id="UP001140091">
    <property type="component" value="Unassembled WGS sequence"/>
</dbReference>
<evidence type="ECO:0000313" key="3">
    <source>
        <dbReference type="Proteomes" id="UP001140091"/>
    </source>
</evidence>
<proteinExistence type="predicted"/>
<reference evidence="2" key="1">
    <citation type="submission" date="2022-06" db="EMBL/GenBank/DDBJ databases">
        <title>Genome Sequence of Candolleomyces eurysporus.</title>
        <authorList>
            <person name="Buettner E."/>
        </authorList>
    </citation>
    <scope>NUCLEOTIDE SEQUENCE</scope>
    <source>
        <strain evidence="2">VTCC 930004</strain>
    </source>
</reference>
<dbReference type="Gene3D" id="3.50.50.60">
    <property type="entry name" value="FAD/NAD(P)-binding domain"/>
    <property type="match status" value="1"/>
</dbReference>
<sequence length="513" mass="55781">MQRPPNPDVHTRSTSPVNSVSAHLRTFYNTTSSPAAFDRGAFNINRYILSVAILSSNCIVAFVARATFDVADDHVPWETNVCSQMALAVVPVLQFDTAQSVLESFGRDSDTLGLPFPHPARPVTLPVASPTKSFWLDSPGANPLAKVGSEGELTTDADVCIIGSGITGVSASYHLARLLERNGGEANRTVTILEARDFCSGATGRNGGHLRPNPFSGFARRAALYGVEDAVKSYDLEEYTTQELLRIIRDNGASEEVDLVSEGRVTLLMTPEEEESARVDFEAAKAAGLGRLDSVKWIDRETMNETRGTSFPGVWTPGSNLWPLKAVTLLFKLAANTSEKVDVTLHTHTPVTSVEPSTDSKSKRRYILGTPRGAINCDYVVHATNGYANYLLDPAKSKVRVVPTRGQVIVVPAIAETEAVGKTGWAANEGSKYWFPRPIKDSDEGRPLVVLGGAKEAGAPGFEYYETDDGVLNRKIGSALRSFLPKIFPGLYDETSQPTWEWVRFSALSLDRE</sequence>
<feature type="non-terminal residue" evidence="2">
    <location>
        <position position="1"/>
    </location>
</feature>
<evidence type="ECO:0000259" key="1">
    <source>
        <dbReference type="Pfam" id="PF01266"/>
    </source>
</evidence>
<dbReference type="OrthoDB" id="429143at2759"/>
<keyword evidence="3" id="KW-1185">Reference proteome</keyword>
<dbReference type="GO" id="GO:0005737">
    <property type="term" value="C:cytoplasm"/>
    <property type="evidence" value="ECO:0007669"/>
    <property type="project" value="TreeGrafter"/>
</dbReference>
<dbReference type="Pfam" id="PF01266">
    <property type="entry name" value="DAO"/>
    <property type="match status" value="1"/>
</dbReference>
<feature type="domain" description="FAD dependent oxidoreductase" evidence="1">
    <location>
        <begin position="158"/>
        <end position="503"/>
    </location>
</feature>
<comment type="caution">
    <text evidence="2">The sequence shown here is derived from an EMBL/GenBank/DDBJ whole genome shotgun (WGS) entry which is preliminary data.</text>
</comment>
<organism evidence="2 3">
    <name type="scientific">Candolleomyces eurysporus</name>
    <dbReference type="NCBI Taxonomy" id="2828524"/>
    <lineage>
        <taxon>Eukaryota</taxon>
        <taxon>Fungi</taxon>
        <taxon>Dikarya</taxon>
        <taxon>Basidiomycota</taxon>
        <taxon>Agaricomycotina</taxon>
        <taxon>Agaricomycetes</taxon>
        <taxon>Agaricomycetidae</taxon>
        <taxon>Agaricales</taxon>
        <taxon>Agaricineae</taxon>
        <taxon>Psathyrellaceae</taxon>
        <taxon>Candolleomyces</taxon>
    </lineage>
</organism>
<gene>
    <name evidence="2" type="ORF">H1R20_g13069</name>
</gene>
<dbReference type="AlphaFoldDB" id="A0A9W8J4F2"/>
<name>A0A9W8J4F2_9AGAR</name>
<dbReference type="SUPFAM" id="SSF51905">
    <property type="entry name" value="FAD/NAD(P)-binding domain"/>
    <property type="match status" value="1"/>
</dbReference>
<dbReference type="InterPro" id="IPR006076">
    <property type="entry name" value="FAD-dep_OxRdtase"/>
</dbReference>
<protein>
    <recommendedName>
        <fullName evidence="1">FAD dependent oxidoreductase domain-containing protein</fullName>
    </recommendedName>
</protein>
<dbReference type="Gene3D" id="3.30.9.10">
    <property type="entry name" value="D-Amino Acid Oxidase, subunit A, domain 2"/>
    <property type="match status" value="1"/>
</dbReference>
<dbReference type="PANTHER" id="PTHR13847">
    <property type="entry name" value="SARCOSINE DEHYDROGENASE-RELATED"/>
    <property type="match status" value="1"/>
</dbReference>
<evidence type="ECO:0000313" key="2">
    <source>
        <dbReference type="EMBL" id="KAJ2924018.1"/>
    </source>
</evidence>
<accession>A0A9W8J4F2</accession>
<dbReference type="PANTHER" id="PTHR13847:SF260">
    <property type="entry name" value="FAD DEPENDENT OXIDOREDUCTASE DOMAIN-CONTAINING PROTEIN"/>
    <property type="match status" value="1"/>
</dbReference>
<dbReference type="InterPro" id="IPR036188">
    <property type="entry name" value="FAD/NAD-bd_sf"/>
</dbReference>
<dbReference type="EMBL" id="JANBPK010001255">
    <property type="protein sequence ID" value="KAJ2924018.1"/>
    <property type="molecule type" value="Genomic_DNA"/>
</dbReference>